<comment type="caution">
    <text evidence="3">The sequence shown here is derived from an EMBL/GenBank/DDBJ whole genome shotgun (WGS) entry which is preliminary data.</text>
</comment>
<feature type="chain" id="PRO_5047465740" evidence="2">
    <location>
        <begin position="23"/>
        <end position="307"/>
    </location>
</feature>
<keyword evidence="4" id="KW-1185">Reference proteome</keyword>
<evidence type="ECO:0000256" key="1">
    <source>
        <dbReference type="SAM" id="MobiDB-lite"/>
    </source>
</evidence>
<organism evidence="3 4">
    <name type="scientific">Sphaerotilus uruguayifluvii</name>
    <dbReference type="NCBI Taxonomy" id="2735897"/>
    <lineage>
        <taxon>Bacteria</taxon>
        <taxon>Pseudomonadati</taxon>
        <taxon>Pseudomonadota</taxon>
        <taxon>Betaproteobacteria</taxon>
        <taxon>Burkholderiales</taxon>
        <taxon>Sphaerotilaceae</taxon>
        <taxon>Sphaerotilus</taxon>
    </lineage>
</organism>
<gene>
    <name evidence="3" type="ORF">HNQ01_002397</name>
</gene>
<feature type="region of interest" description="Disordered" evidence="1">
    <location>
        <begin position="272"/>
        <end position="307"/>
    </location>
</feature>
<evidence type="ECO:0000313" key="3">
    <source>
        <dbReference type="EMBL" id="NRT56654.1"/>
    </source>
</evidence>
<dbReference type="EMBL" id="JABSNM010000009">
    <property type="protein sequence ID" value="NRT56654.1"/>
    <property type="molecule type" value="Genomic_DNA"/>
</dbReference>
<reference evidence="3 4" key="1">
    <citation type="submission" date="2020-05" db="EMBL/GenBank/DDBJ databases">
        <title>Genomic Encyclopedia of Type Strains, Phase IV (KMG-V): Genome sequencing to study the core and pangenomes of soil and plant-associated prokaryotes.</title>
        <authorList>
            <person name="Whitman W."/>
        </authorList>
    </citation>
    <scope>NUCLEOTIDE SEQUENCE [LARGE SCALE GENOMIC DNA]</scope>
    <source>
        <strain evidence="3 4">C29</strain>
    </source>
</reference>
<evidence type="ECO:0000256" key="2">
    <source>
        <dbReference type="SAM" id="SignalP"/>
    </source>
</evidence>
<proteinExistence type="predicted"/>
<keyword evidence="2" id="KW-0732">Signal</keyword>
<name>A0ABX2G3N4_9BURK</name>
<accession>A0ABX2G3N4</accession>
<protein>
    <submittedName>
        <fullName evidence="3">Uncharacterized protein</fullName>
    </submittedName>
</protein>
<sequence length="307" mass="32636">MRNLRSRIMLLGLALIGGVARAAAPPSVGLVTVAEGEPRLIRAEAVLRLVPGMRLQAADLVHLPEAPAALVRIEQADGSVLELGPGARLWSAPRLAGGADWYVLSGWFKFATRQARATLMTPLLAWRPAAAVTIARLEPQGPALSLFVESGMPQWQPRQPALRLPEVPVHAGDHLVLRPGASGRPVARPRPPAEWLAALPAAFRDTLPPLAGRFAGEVPPGAVLGEPDYALLAPWLQGEPLLRRAGVERWRALAARREFRAALRAHLAEHPEWAPVLDPPAAPRRASPGAAVDAPSSSGAHSPGVRP</sequence>
<dbReference type="Proteomes" id="UP001516061">
    <property type="component" value="Unassembled WGS sequence"/>
</dbReference>
<feature type="signal peptide" evidence="2">
    <location>
        <begin position="1"/>
        <end position="22"/>
    </location>
</feature>
<dbReference type="RefSeq" id="WP_173805662.1">
    <property type="nucleotide sequence ID" value="NZ_JABSNM010000009.1"/>
</dbReference>
<evidence type="ECO:0000313" key="4">
    <source>
        <dbReference type="Proteomes" id="UP001516061"/>
    </source>
</evidence>